<proteinExistence type="predicted"/>
<reference evidence="1" key="1">
    <citation type="journal article" date="2015" name="Nature">
        <title>Complex archaea that bridge the gap between prokaryotes and eukaryotes.</title>
        <authorList>
            <person name="Spang A."/>
            <person name="Saw J.H."/>
            <person name="Jorgensen S.L."/>
            <person name="Zaremba-Niedzwiedzka K."/>
            <person name="Martijn J."/>
            <person name="Lind A.E."/>
            <person name="van Eijk R."/>
            <person name="Schleper C."/>
            <person name="Guy L."/>
            <person name="Ettema T.J."/>
        </authorList>
    </citation>
    <scope>NUCLEOTIDE SEQUENCE</scope>
</reference>
<gene>
    <name evidence="1" type="ORF">LCGC14_0332820</name>
</gene>
<evidence type="ECO:0008006" key="2">
    <source>
        <dbReference type="Google" id="ProtNLM"/>
    </source>
</evidence>
<evidence type="ECO:0000313" key="1">
    <source>
        <dbReference type="EMBL" id="KKN80200.1"/>
    </source>
</evidence>
<dbReference type="SUPFAM" id="SSF110087">
    <property type="entry name" value="DR1885-like metal-binding protein"/>
    <property type="match status" value="1"/>
</dbReference>
<dbReference type="EMBL" id="LAZR01000235">
    <property type="protein sequence ID" value="KKN80200.1"/>
    <property type="molecule type" value="Genomic_DNA"/>
</dbReference>
<accession>A0A0F9TG01</accession>
<dbReference type="AlphaFoldDB" id="A0A0F9TG01"/>
<dbReference type="Gene3D" id="2.60.40.1890">
    <property type="entry name" value="PCu(A)C copper chaperone"/>
    <property type="match status" value="1"/>
</dbReference>
<dbReference type="InterPro" id="IPR036182">
    <property type="entry name" value="PCuAC_sf"/>
</dbReference>
<protein>
    <recommendedName>
        <fullName evidence="2">Copper chaperone PCu(A)C</fullName>
    </recommendedName>
</protein>
<name>A0A0F9TG01_9ZZZZ</name>
<sequence>MLPRNLSLLATAAALFVNSGVGLAAAAKEAQLPDEIVVEQADILVSANPDDPSLEGYLVIWNGTGQSTSITDVRSSAFEKVRFIQTVRTETETKGVVQKNLSIPAHSELLMRPGGVFLSVDPGKTRPRVGEQVDLEIVYADGTSDKVAAKIESDVAALKDHHHGMQ</sequence>
<organism evidence="1">
    <name type="scientific">marine sediment metagenome</name>
    <dbReference type="NCBI Taxonomy" id="412755"/>
    <lineage>
        <taxon>unclassified sequences</taxon>
        <taxon>metagenomes</taxon>
        <taxon>ecological metagenomes</taxon>
    </lineage>
</organism>
<comment type="caution">
    <text evidence="1">The sequence shown here is derived from an EMBL/GenBank/DDBJ whole genome shotgun (WGS) entry which is preliminary data.</text>
</comment>